<dbReference type="PANTHER" id="PTHR23300">
    <property type="entry name" value="METHANETHIOL OXIDASE"/>
    <property type="match status" value="1"/>
</dbReference>
<evidence type="ECO:0008006" key="5">
    <source>
        <dbReference type="Google" id="ProtNLM"/>
    </source>
</evidence>
<keyword evidence="2" id="KW-0711">Selenium</keyword>
<dbReference type="SUPFAM" id="SSF75011">
    <property type="entry name" value="3-carboxy-cis,cis-mucoante lactonizing enzyme"/>
    <property type="match status" value="1"/>
</dbReference>
<dbReference type="AlphaFoldDB" id="A0A232F1X4"/>
<dbReference type="Proteomes" id="UP000215335">
    <property type="component" value="Unassembled WGS sequence"/>
</dbReference>
<comment type="similarity">
    <text evidence="1">Belongs to the selenium-binding protein family.</text>
</comment>
<accession>A0A232F1X4</accession>
<dbReference type="InterPro" id="IPR008826">
    <property type="entry name" value="Se-bd"/>
</dbReference>
<gene>
    <name evidence="3" type="ORF">TSAR_006081</name>
</gene>
<evidence type="ECO:0000313" key="3">
    <source>
        <dbReference type="EMBL" id="OXU24489.1"/>
    </source>
</evidence>
<dbReference type="EMBL" id="NNAY01001285">
    <property type="protein sequence ID" value="OXU24489.1"/>
    <property type="molecule type" value="Genomic_DNA"/>
</dbReference>
<reference evidence="3 4" key="1">
    <citation type="journal article" date="2017" name="Curr. Biol.">
        <title>The Evolution of Venom by Co-option of Single-Copy Genes.</title>
        <authorList>
            <person name="Martinson E.O."/>
            <person name="Mrinalini"/>
            <person name="Kelkar Y.D."/>
            <person name="Chang C.H."/>
            <person name="Werren J.H."/>
        </authorList>
    </citation>
    <scope>NUCLEOTIDE SEQUENCE [LARGE SCALE GENOMIC DNA]</scope>
    <source>
        <strain evidence="3 4">Alberta</strain>
        <tissue evidence="3">Whole body</tissue>
    </source>
</reference>
<protein>
    <recommendedName>
        <fullName evidence="5">Methanethiol oxidase</fullName>
    </recommendedName>
</protein>
<dbReference type="Pfam" id="PF05694">
    <property type="entry name" value="SBP56"/>
    <property type="match status" value="1"/>
</dbReference>
<organism evidence="3 4">
    <name type="scientific">Trichomalopsis sarcophagae</name>
    <dbReference type="NCBI Taxonomy" id="543379"/>
    <lineage>
        <taxon>Eukaryota</taxon>
        <taxon>Metazoa</taxon>
        <taxon>Ecdysozoa</taxon>
        <taxon>Arthropoda</taxon>
        <taxon>Hexapoda</taxon>
        <taxon>Insecta</taxon>
        <taxon>Pterygota</taxon>
        <taxon>Neoptera</taxon>
        <taxon>Endopterygota</taxon>
        <taxon>Hymenoptera</taxon>
        <taxon>Apocrita</taxon>
        <taxon>Proctotrupomorpha</taxon>
        <taxon>Chalcidoidea</taxon>
        <taxon>Pteromalidae</taxon>
        <taxon>Pteromalinae</taxon>
        <taxon>Trichomalopsis</taxon>
    </lineage>
</organism>
<keyword evidence="4" id="KW-1185">Reference proteome</keyword>
<evidence type="ECO:0000256" key="2">
    <source>
        <dbReference type="ARBA" id="ARBA00023266"/>
    </source>
</evidence>
<dbReference type="GO" id="GO:0008430">
    <property type="term" value="F:selenium binding"/>
    <property type="evidence" value="ECO:0007669"/>
    <property type="project" value="InterPro"/>
</dbReference>
<evidence type="ECO:0000313" key="4">
    <source>
        <dbReference type="Proteomes" id="UP000215335"/>
    </source>
</evidence>
<evidence type="ECO:0000256" key="1">
    <source>
        <dbReference type="ARBA" id="ARBA00005606"/>
    </source>
</evidence>
<name>A0A232F1X4_9HYME</name>
<dbReference type="STRING" id="543379.A0A232F1X4"/>
<dbReference type="PANTHER" id="PTHR23300:SF0">
    <property type="entry name" value="METHANETHIOL OXIDASE"/>
    <property type="match status" value="1"/>
</dbReference>
<sequence length="458" mass="51940">MLRGPREKILYVNCIHTDSKKPDVLATVDVDPESPTYCQIIHKLRMREVGDELHHSGWNICSSCHGQPGKRDTLVLPCLMSDRIYFVDVSDERSPKIKKVLEPEEMHKHGVATPHTSHCSPTGEILISTLGNPNGDAHGDFLCIDSKSLEVTGTWVRGDKRAKFGYDFWYQPYHDALIATEWGVPNVFKRGFSTEDPKSVEVYGRSLNFYSWKDRTLQQVINLGEDGITPLEVRFLHDPKSNEGYVGCAVHSTVYRFYKKDDGTWAADQVIKVPAKKVQGWMAPHMAGMITDILISLDDKYLYFSNWLHGDVRQYDITDRANPKLVGQVFLGGSILIDSKVEVLEDPELEKQPEPVYVKGRRLDGSPQMLQLSLDGKRLYATSSLFKPWDRQFYAEHVKHGSVMVKLDIDTENGGMKLDKNFLIDFGTDKSDVLLAHEMRYPGGDCTSDIWLADDDKN</sequence>
<comment type="caution">
    <text evidence="3">The sequence shown here is derived from an EMBL/GenBank/DDBJ whole genome shotgun (WGS) entry which is preliminary data.</text>
</comment>
<proteinExistence type="inferred from homology"/>
<dbReference type="OrthoDB" id="10252446at2759"/>